<dbReference type="InParanoid" id="A0A7C8MRD8"/>
<dbReference type="EMBL" id="WUBL01000189">
    <property type="protein sequence ID" value="KAF2963674.1"/>
    <property type="molecule type" value="Genomic_DNA"/>
</dbReference>
<sequence>MSPPNQEAFATLVELGKDALIHLEWASTRFWEYLFKLIFNGFQWIISSQQPPTKKDDDLRRVDIVIEKMQQTTIENVEFQAFTAACAHCIETRRSHMWVMTSVGVKARLWIFHIDSEYLIPYIPVGKGLAEIGEYLDANTNLNLMIAALEFVRENTTPPTHLLSMSSSPRPTNVVLPSNWHDHEVSQVDAHRLNEAVLAGSRQTFDWSEDTTSLPRYDGLRCIPVVYGEGMMQNESIGHMCIGSNQQVWIADDAWQRAYIVIQDMSYLGYVHEDTSGSVFYMLDKVKPEVQDPIHLMTVPSFTKMLMGTFVQSYLHLLTMITCVNAVTEASRLGYSLRHIYMYAALSYSSTRSIAIAKHDTPTKLVAFVIEYLCRGNIGQGGP</sequence>
<comment type="caution">
    <text evidence="1">The sequence shown here is derived from an EMBL/GenBank/DDBJ whole genome shotgun (WGS) entry which is preliminary data.</text>
</comment>
<evidence type="ECO:0000313" key="2">
    <source>
        <dbReference type="Proteomes" id="UP000481858"/>
    </source>
</evidence>
<dbReference type="OrthoDB" id="5418574at2759"/>
<dbReference type="Proteomes" id="UP000481858">
    <property type="component" value="Unassembled WGS sequence"/>
</dbReference>
<gene>
    <name evidence="1" type="ORF">GQX73_g9913</name>
</gene>
<reference evidence="1 2" key="1">
    <citation type="submission" date="2019-12" db="EMBL/GenBank/DDBJ databases">
        <title>Draft genome sequence of the ascomycete Xylaria multiplex DSM 110363.</title>
        <authorList>
            <person name="Buettner E."/>
            <person name="Kellner H."/>
        </authorList>
    </citation>
    <scope>NUCLEOTIDE SEQUENCE [LARGE SCALE GENOMIC DNA]</scope>
    <source>
        <strain evidence="1 2">DSM 110363</strain>
    </source>
</reference>
<name>A0A7C8MRD8_9PEZI</name>
<keyword evidence="2" id="KW-1185">Reference proteome</keyword>
<protein>
    <submittedName>
        <fullName evidence="1">Uncharacterized protein</fullName>
    </submittedName>
</protein>
<proteinExistence type="predicted"/>
<dbReference type="AlphaFoldDB" id="A0A7C8MRD8"/>
<organism evidence="1 2">
    <name type="scientific">Xylaria multiplex</name>
    <dbReference type="NCBI Taxonomy" id="323545"/>
    <lineage>
        <taxon>Eukaryota</taxon>
        <taxon>Fungi</taxon>
        <taxon>Dikarya</taxon>
        <taxon>Ascomycota</taxon>
        <taxon>Pezizomycotina</taxon>
        <taxon>Sordariomycetes</taxon>
        <taxon>Xylariomycetidae</taxon>
        <taxon>Xylariales</taxon>
        <taxon>Xylariaceae</taxon>
        <taxon>Xylaria</taxon>
    </lineage>
</organism>
<evidence type="ECO:0000313" key="1">
    <source>
        <dbReference type="EMBL" id="KAF2963674.1"/>
    </source>
</evidence>
<accession>A0A7C8MRD8</accession>